<evidence type="ECO:0000256" key="4">
    <source>
        <dbReference type="ARBA" id="ARBA00022723"/>
    </source>
</evidence>
<evidence type="ECO:0000256" key="5">
    <source>
        <dbReference type="ARBA" id="ARBA00022801"/>
    </source>
</evidence>
<comment type="similarity">
    <text evidence="2">Belongs to the peptidase M13 family.</text>
</comment>
<name>A0A1W0A6S7_9STRA</name>
<evidence type="ECO:0000259" key="9">
    <source>
        <dbReference type="Pfam" id="PF05649"/>
    </source>
</evidence>
<dbReference type="InterPro" id="IPR018497">
    <property type="entry name" value="Peptidase_M13_C"/>
</dbReference>
<evidence type="ECO:0000256" key="3">
    <source>
        <dbReference type="ARBA" id="ARBA00022670"/>
    </source>
</evidence>
<evidence type="ECO:0000256" key="6">
    <source>
        <dbReference type="ARBA" id="ARBA00022833"/>
    </source>
</evidence>
<dbReference type="PANTHER" id="PTHR11733">
    <property type="entry name" value="ZINC METALLOPROTEASE FAMILY M13 NEPRILYSIN-RELATED"/>
    <property type="match status" value="1"/>
</dbReference>
<dbReference type="InterPro" id="IPR008753">
    <property type="entry name" value="Peptidase_M13_N"/>
</dbReference>
<dbReference type="CDD" id="cd08662">
    <property type="entry name" value="M13"/>
    <property type="match status" value="1"/>
</dbReference>
<keyword evidence="6" id="KW-0862">Zinc</keyword>
<feature type="domain" description="Peptidase M13 N-terminal" evidence="9">
    <location>
        <begin position="47"/>
        <end position="412"/>
    </location>
</feature>
<dbReference type="InterPro" id="IPR024079">
    <property type="entry name" value="MetalloPept_cat_dom_sf"/>
</dbReference>
<evidence type="ECO:0000256" key="1">
    <source>
        <dbReference type="ARBA" id="ARBA00001947"/>
    </source>
</evidence>
<accession>A0A1W0A6S7</accession>
<dbReference type="STRING" id="74557.A0A1W0A6S7"/>
<keyword evidence="7 10" id="KW-0482">Metalloprotease</keyword>
<keyword evidence="5" id="KW-0378">Hydrolase</keyword>
<dbReference type="PROSITE" id="PS51885">
    <property type="entry name" value="NEPRILYSIN"/>
    <property type="match status" value="1"/>
</dbReference>
<evidence type="ECO:0000256" key="2">
    <source>
        <dbReference type="ARBA" id="ARBA00007357"/>
    </source>
</evidence>
<dbReference type="GO" id="GO:0005886">
    <property type="term" value="C:plasma membrane"/>
    <property type="evidence" value="ECO:0007669"/>
    <property type="project" value="TreeGrafter"/>
</dbReference>
<keyword evidence="3 10" id="KW-0645">Protease</keyword>
<dbReference type="GO" id="GO:0016485">
    <property type="term" value="P:protein processing"/>
    <property type="evidence" value="ECO:0007669"/>
    <property type="project" value="TreeGrafter"/>
</dbReference>
<comment type="caution">
    <text evidence="10">The sequence shown here is derived from an EMBL/GenBank/DDBJ whole genome shotgun (WGS) entry which is preliminary data.</text>
</comment>
<dbReference type="Pfam" id="PF01431">
    <property type="entry name" value="Peptidase_M13"/>
    <property type="match status" value="1"/>
</dbReference>
<proteinExistence type="inferred from homology"/>
<keyword evidence="11" id="KW-1185">Reference proteome</keyword>
<dbReference type="Proteomes" id="UP000243217">
    <property type="component" value="Unassembled WGS sequence"/>
</dbReference>
<dbReference type="AlphaFoldDB" id="A0A1W0A6S7"/>
<dbReference type="PANTHER" id="PTHR11733:SF167">
    <property type="entry name" value="FI17812P1-RELATED"/>
    <property type="match status" value="1"/>
</dbReference>
<gene>
    <name evidence="10" type="ORF">THRCLA_01933</name>
</gene>
<evidence type="ECO:0000259" key="8">
    <source>
        <dbReference type="Pfam" id="PF01431"/>
    </source>
</evidence>
<reference evidence="10 11" key="1">
    <citation type="journal article" date="2014" name="Genome Biol. Evol.">
        <title>The secreted proteins of Achlya hypogyna and Thraustotheca clavata identify the ancestral oomycete secretome and reveal gene acquisitions by horizontal gene transfer.</title>
        <authorList>
            <person name="Misner I."/>
            <person name="Blouin N."/>
            <person name="Leonard G."/>
            <person name="Richards T.A."/>
            <person name="Lane C.E."/>
        </authorList>
    </citation>
    <scope>NUCLEOTIDE SEQUENCE [LARGE SCALE GENOMIC DNA]</scope>
    <source>
        <strain evidence="10 11">ATCC 34112</strain>
    </source>
</reference>
<dbReference type="Pfam" id="PF05649">
    <property type="entry name" value="Peptidase_M13_N"/>
    <property type="match status" value="1"/>
</dbReference>
<dbReference type="Gene3D" id="3.40.390.10">
    <property type="entry name" value="Collagenase (Catalytic Domain)"/>
    <property type="match status" value="1"/>
</dbReference>
<dbReference type="OrthoDB" id="6475849at2759"/>
<dbReference type="Gene3D" id="1.10.1380.10">
    <property type="entry name" value="Neutral endopeptidase , domain2"/>
    <property type="match status" value="1"/>
</dbReference>
<evidence type="ECO:0000256" key="7">
    <source>
        <dbReference type="ARBA" id="ARBA00023049"/>
    </source>
</evidence>
<evidence type="ECO:0000313" key="10">
    <source>
        <dbReference type="EMBL" id="OQS05994.1"/>
    </source>
</evidence>
<comment type="cofactor">
    <cofactor evidence="1">
        <name>Zn(2+)</name>
        <dbReference type="ChEBI" id="CHEBI:29105"/>
    </cofactor>
</comment>
<keyword evidence="4" id="KW-0479">Metal-binding</keyword>
<dbReference type="InterPro" id="IPR042089">
    <property type="entry name" value="Peptidase_M13_dom_2"/>
</dbReference>
<dbReference type="SUPFAM" id="SSF55486">
    <property type="entry name" value="Metalloproteases ('zincins'), catalytic domain"/>
    <property type="match status" value="1"/>
</dbReference>
<evidence type="ECO:0000313" key="11">
    <source>
        <dbReference type="Proteomes" id="UP000243217"/>
    </source>
</evidence>
<dbReference type="GO" id="GO:0046872">
    <property type="term" value="F:metal ion binding"/>
    <property type="evidence" value="ECO:0007669"/>
    <property type="project" value="UniProtKB-KW"/>
</dbReference>
<organism evidence="10 11">
    <name type="scientific">Thraustotheca clavata</name>
    <dbReference type="NCBI Taxonomy" id="74557"/>
    <lineage>
        <taxon>Eukaryota</taxon>
        <taxon>Sar</taxon>
        <taxon>Stramenopiles</taxon>
        <taxon>Oomycota</taxon>
        <taxon>Saprolegniomycetes</taxon>
        <taxon>Saprolegniales</taxon>
        <taxon>Achlyaceae</taxon>
        <taxon>Thraustotheca</taxon>
    </lineage>
</organism>
<dbReference type="PRINTS" id="PR00786">
    <property type="entry name" value="NEPRILYSIN"/>
</dbReference>
<feature type="domain" description="Peptidase M13 C-terminal" evidence="8">
    <location>
        <begin position="463"/>
        <end position="670"/>
    </location>
</feature>
<sequence length="672" mass="73743">MDSIVSQNPLHVRAHAKAIEAVATQYNGQYAEYLNTMASYLDTSVDPCKDFYQYACGGWQKLNAEVEGDLDSTFSPVALVNNKIIQQIMAGKPKFAVDFLSSCLNENKINSAGVQALTSQIDQINGAKSAAEVLEIAGKLFVSTGSNAFFTADVQADSKNPSANVISLSQGGLSLPSIEYYADQETYLKLYAAYLEALALTGTLTVDDSNKVASEVFGFEVQLTKISLTNSELRDPMKMYNKISIQDFQTKYPLIAKYLGGIRSDILTSKFDIDISTPAFFDGLSKLLSSTDLRTLKDYLSFHVIASQGDVLGEDVRVVQESFENASKGVEGVSEREEYCGNKALTLLGEQFGYLYYEKAFNNNKKTAIQQYIAEIEVSMKSVMNNAGWLDNSTRTAGLEKITKIKDQIGGPSSMPQLPFTLSATDYRKNIVNFQATAINKKLDQLFKGTAPPEWDLPANTVNAFYDPSKNRIVVPAGILQPPMFDAKNMPAAANYGRMGYIMGHELTHGFDDTGRFFNGKGELSSWWSPSVQATYEKNAMCMANQYSKYQVISTDGKTSLGYVNGNLTLGENIADNGGLKLSYLAYQRAKADNAVIGKLDVDDNKLFYISFAQSWCTKSSDSSTKLLMTTDTHSPGQWRVNGAASNSELFAKTFQCSAGSPMNPKDKCVVW</sequence>
<dbReference type="InterPro" id="IPR000718">
    <property type="entry name" value="Peptidase_M13"/>
</dbReference>
<dbReference type="GO" id="GO:0004222">
    <property type="term" value="F:metalloendopeptidase activity"/>
    <property type="evidence" value="ECO:0007669"/>
    <property type="project" value="InterPro"/>
</dbReference>
<dbReference type="EMBL" id="JNBS01000392">
    <property type="protein sequence ID" value="OQS05994.1"/>
    <property type="molecule type" value="Genomic_DNA"/>
</dbReference>
<protein>
    <submittedName>
        <fullName evidence="10">Endothelin-converting enzyme 1, metalloprotease family M13</fullName>
    </submittedName>
</protein>